<protein>
    <submittedName>
        <fullName evidence="2">Uncharacterized protein</fullName>
    </submittedName>
</protein>
<dbReference type="RefSeq" id="XP_018252096.1">
    <property type="nucleotide sequence ID" value="XM_018401364.1"/>
</dbReference>
<dbReference type="AlphaFoldDB" id="A0A0J9VTG2"/>
<dbReference type="KEGG" id="fox:FOXG_21033"/>
<dbReference type="OrthoDB" id="2320933at2759"/>
<evidence type="ECO:0000313" key="1">
    <source>
        <dbReference type="EMBL" id="KNB13941.1"/>
    </source>
</evidence>
<dbReference type="KEGG" id="fox:FOXG_22676"/>
<proteinExistence type="predicted"/>
<dbReference type="KEGG" id="fox:FOXG_21325"/>
<dbReference type="GeneID" id="28961739"/>
<dbReference type="EMBL" id="DS231716">
    <property type="protein sequence ID" value="KNB15441.1"/>
    <property type="molecule type" value="Genomic_DNA"/>
</dbReference>
<reference evidence="2" key="2">
    <citation type="journal article" date="2010" name="Nature">
        <title>Comparative genomics reveals mobile pathogenicity chromosomes in Fusarium.</title>
        <authorList>
            <person name="Ma L.J."/>
            <person name="van der Does H.C."/>
            <person name="Borkovich K.A."/>
            <person name="Coleman J.J."/>
            <person name="Daboussi M.J."/>
            <person name="Di Pietro A."/>
            <person name="Dufresne M."/>
            <person name="Freitag M."/>
            <person name="Grabherr M."/>
            <person name="Henrissat B."/>
            <person name="Houterman P.M."/>
            <person name="Kang S."/>
            <person name="Shim W.B."/>
            <person name="Woloshuk C."/>
            <person name="Xie X."/>
            <person name="Xu J.R."/>
            <person name="Antoniw J."/>
            <person name="Baker S.E."/>
            <person name="Bluhm B.H."/>
            <person name="Breakspear A."/>
            <person name="Brown D.W."/>
            <person name="Butchko R.A."/>
            <person name="Chapman S."/>
            <person name="Coulson R."/>
            <person name="Coutinho P.M."/>
            <person name="Danchin E.G."/>
            <person name="Diener A."/>
            <person name="Gale L.R."/>
            <person name="Gardiner D.M."/>
            <person name="Goff S."/>
            <person name="Hammond-Kosack K.E."/>
            <person name="Hilburn K."/>
            <person name="Hua-Van A."/>
            <person name="Jonkers W."/>
            <person name="Kazan K."/>
            <person name="Kodira C.D."/>
            <person name="Koehrsen M."/>
            <person name="Kumar L."/>
            <person name="Lee Y.H."/>
            <person name="Li L."/>
            <person name="Manners J.M."/>
            <person name="Miranda-Saavedra D."/>
            <person name="Mukherjee M."/>
            <person name="Park G."/>
            <person name="Park J."/>
            <person name="Park S.Y."/>
            <person name="Proctor R.H."/>
            <person name="Regev A."/>
            <person name="Ruiz-Roldan M.C."/>
            <person name="Sain D."/>
            <person name="Sakthikumar S."/>
            <person name="Sykes S."/>
            <person name="Schwartz D.C."/>
            <person name="Turgeon B.G."/>
            <person name="Wapinski I."/>
            <person name="Yoder O."/>
            <person name="Young S."/>
            <person name="Zeng Q."/>
            <person name="Zhou S."/>
            <person name="Galagan J."/>
            <person name="Cuomo C.A."/>
            <person name="Kistler H.C."/>
            <person name="Rep M."/>
        </authorList>
    </citation>
    <scope>NUCLEOTIDE SEQUENCE [LARGE SCALE GENOMIC DNA]</scope>
    <source>
        <strain evidence="2">4287</strain>
    </source>
</reference>
<sequence length="99" mass="11427">MEKPESPFYALQQSVDPSVQADSTAKIQRCSYSNPVHNIDRLFTLAYELHEQNALPALVFNYDRSQCETAARSIVSELIDTEAAFKESDRIWKKKLREF</sequence>
<dbReference type="EMBL" id="DS231713">
    <property type="protein sequence ID" value="KNB14051.1"/>
    <property type="molecule type" value="Genomic_DNA"/>
</dbReference>
<dbReference type="RefSeq" id="XP_018253486.1">
    <property type="nucleotide sequence ID" value="XM_018401658.1"/>
</dbReference>
<dbReference type="VEuPathDB" id="FungiDB:FOXG_21325"/>
<gene>
    <name evidence="1" type="ORF">FOXG_20988</name>
    <name evidence="2" type="ORF">FOXG_21033</name>
    <name evidence="3" type="ORF">FOXG_21325</name>
    <name evidence="4" type="ORF">FOXG_22676</name>
</gene>
<name>A0A0J9VTG2_FUSO4</name>
<dbReference type="GeneID" id="28962031"/>
<dbReference type="VEuPathDB" id="FungiDB:FOXG_21033"/>
<dbReference type="EMBL" id="DS231713">
    <property type="protein sequence ID" value="KNB13941.1"/>
    <property type="molecule type" value="Genomic_DNA"/>
</dbReference>
<dbReference type="RefSeq" id="XP_018251986.1">
    <property type="nucleotide sequence ID" value="XM_018401317.1"/>
</dbReference>
<accession>A0A0J9VTG2</accession>
<evidence type="ECO:0000313" key="5">
    <source>
        <dbReference type="Proteomes" id="UP000009097"/>
    </source>
</evidence>
<evidence type="ECO:0000313" key="4">
    <source>
        <dbReference type="EMBL" id="KNB19906.1"/>
    </source>
</evidence>
<dbReference type="VEuPathDB" id="FungiDB:FOXG_20988"/>
<dbReference type="GeneID" id="28963382"/>
<reference evidence="2" key="1">
    <citation type="submission" date="2007-04" db="EMBL/GenBank/DDBJ databases">
        <authorList>
            <consortium name="The Broad Institute Genome Sequencing Platform"/>
            <person name="Birren B."/>
            <person name="Lander E."/>
            <person name="Galagan J."/>
            <person name="Nusbaum C."/>
            <person name="Devon K."/>
            <person name="Ma L.-J."/>
            <person name="Jaffe D."/>
            <person name="Butler J."/>
            <person name="Alvarez P."/>
            <person name="Gnerre S."/>
            <person name="Grabherr M."/>
            <person name="Kleber M."/>
            <person name="Mauceli E."/>
            <person name="Brockman W."/>
            <person name="MacCallum I.A."/>
            <person name="Young S."/>
            <person name="LaButti K."/>
            <person name="DeCaprio D."/>
            <person name="Crawford M."/>
            <person name="Koehrsen M."/>
            <person name="Engels R."/>
            <person name="Montgomery P."/>
            <person name="Pearson M."/>
            <person name="Howarth C."/>
            <person name="Larson L."/>
            <person name="White J."/>
            <person name="O'Leary S."/>
            <person name="Kodira C."/>
            <person name="Zeng Q."/>
            <person name="Yandava C."/>
            <person name="Alvarado L."/>
            <person name="Kistler C."/>
            <person name="Shim W.-B."/>
            <person name="Kang S."/>
            <person name="Woloshuk C."/>
        </authorList>
    </citation>
    <scope>NUCLEOTIDE SEQUENCE</scope>
    <source>
        <strain evidence="2">4287</strain>
    </source>
</reference>
<evidence type="ECO:0000313" key="3">
    <source>
        <dbReference type="EMBL" id="KNB15441.1"/>
    </source>
</evidence>
<dbReference type="RefSeq" id="XP_018257951.1">
    <property type="nucleotide sequence ID" value="XM_018403083.1"/>
</dbReference>
<dbReference type="Proteomes" id="UP000009097">
    <property type="component" value="Unassembled WGS sequence"/>
</dbReference>
<dbReference type="GeneID" id="28961694"/>
<dbReference type="KEGG" id="fox:FOXG_20988"/>
<dbReference type="EMBL" id="DS231736">
    <property type="protein sequence ID" value="KNB19906.1"/>
    <property type="molecule type" value="Genomic_DNA"/>
</dbReference>
<dbReference type="VEuPathDB" id="FungiDB:FOXG_22676"/>
<organism evidence="2 5">
    <name type="scientific">Fusarium oxysporum f. sp. lycopersici (strain 4287 / CBS 123668 / FGSC 9935 / NRRL 34936)</name>
    <name type="common">Fusarium vascular wilt of tomato</name>
    <dbReference type="NCBI Taxonomy" id="426428"/>
    <lineage>
        <taxon>Eukaryota</taxon>
        <taxon>Fungi</taxon>
        <taxon>Dikarya</taxon>
        <taxon>Ascomycota</taxon>
        <taxon>Pezizomycotina</taxon>
        <taxon>Sordariomycetes</taxon>
        <taxon>Hypocreomycetidae</taxon>
        <taxon>Hypocreales</taxon>
        <taxon>Nectriaceae</taxon>
        <taxon>Fusarium</taxon>
        <taxon>Fusarium oxysporum species complex</taxon>
    </lineage>
</organism>
<evidence type="ECO:0000313" key="2">
    <source>
        <dbReference type="EMBL" id="KNB14051.1"/>
    </source>
</evidence>